<evidence type="ECO:0000313" key="2">
    <source>
        <dbReference type="WBParaSite" id="ES5_v2.g24064.t1"/>
    </source>
</evidence>
<accession>A0AC34G3H4</accession>
<dbReference type="WBParaSite" id="ES5_v2.g24064.t1">
    <property type="protein sequence ID" value="ES5_v2.g24064.t1"/>
    <property type="gene ID" value="ES5_v2.g24064"/>
</dbReference>
<dbReference type="Proteomes" id="UP000887579">
    <property type="component" value="Unplaced"/>
</dbReference>
<evidence type="ECO:0000313" key="1">
    <source>
        <dbReference type="Proteomes" id="UP000887579"/>
    </source>
</evidence>
<proteinExistence type="predicted"/>
<protein>
    <submittedName>
        <fullName evidence="2">Uncharacterized protein</fullName>
    </submittedName>
</protein>
<organism evidence="1 2">
    <name type="scientific">Panagrolaimus sp. ES5</name>
    <dbReference type="NCBI Taxonomy" id="591445"/>
    <lineage>
        <taxon>Eukaryota</taxon>
        <taxon>Metazoa</taxon>
        <taxon>Ecdysozoa</taxon>
        <taxon>Nematoda</taxon>
        <taxon>Chromadorea</taxon>
        <taxon>Rhabditida</taxon>
        <taxon>Tylenchina</taxon>
        <taxon>Panagrolaimomorpha</taxon>
        <taxon>Panagrolaimoidea</taxon>
        <taxon>Panagrolaimidae</taxon>
        <taxon>Panagrolaimus</taxon>
    </lineage>
</organism>
<sequence>MLSRFAILQYTRGLGRHQSGGFKGFSTQFNSQKSQDNYRWQYSSNNQDYDSSFNSNNRNNNASSKSRRSSYFYYTGPLLSLSLFSTLKETVYPTKLDKDPLKDKIKQSWLARKHRKYDDAIQILHDALPAAQAHGDPLVFTRFLDELANTYHEKGDIENAEKCFRDVMQRLVRMHGKNDASPEFIGISLKMADIYARKEFIGISLKMADIYARKGELDNAETGFKHCVSRQLQVMEKHLKNFLISKGSGVEEMHLVEAHGPKYSDPKHLKNFLISKGSGVEEMHLVEAHGPKYSDPVALFGMCLELFAHFLVEYRGEDRLKEAEEYIDEVLK</sequence>
<reference evidence="2" key="1">
    <citation type="submission" date="2022-11" db="UniProtKB">
        <authorList>
            <consortium name="WormBaseParasite"/>
        </authorList>
    </citation>
    <scope>IDENTIFICATION</scope>
</reference>
<name>A0AC34G3H4_9BILA</name>